<sequence length="436" mass="44725">MNRPTTALLAALDALLAVAIGIGIPLVMLTILWAVQFDLAIDWSVFWRSAVDFWMLGNGVDLRIALDPQTAAQLALDQAAVPFEIGIAPLGFALLTVFLGRRSGLRLGQSAHPVLGLAVGMLTVAALAALAWQSAQSDVATPSLRQAVLFVPFVYGLGLLLGIVPSVLRERTALFAWFARQVHRIPAPELPLVATALRGGAMIATGLVAVAGLAVALLLVIQYSTVVSLYESLQSGIAGGAGLTLAQLALMPNIVVWAASWMLGPGFVLGTGSAVTPLGTQLGLIPSLPVFGALPQGSPLGFAALIVPVAIAFLVAVVLRPRLRGGVGEDRAAGRAARPGFGPVSVGRVVATGVGMGLVAASILALLALWAGGAMGPGRLADVGPDPAMVWLWAAVEFSVACTVGLLASGVRFGASETKSAVKPTTADDPLGYRQK</sequence>
<feature type="transmembrane region" description="Helical" evidence="1">
    <location>
        <begin position="266"/>
        <end position="288"/>
    </location>
</feature>
<keyword evidence="1" id="KW-0812">Transmembrane</keyword>
<feature type="transmembrane region" description="Helical" evidence="1">
    <location>
        <begin position="300"/>
        <end position="319"/>
    </location>
</feature>
<dbReference type="Pfam" id="PF19877">
    <property type="entry name" value="DUF6350"/>
    <property type="match status" value="1"/>
</dbReference>
<organism evidence="2 3">
    <name type="scientific">Subtercola vilae</name>
    <dbReference type="NCBI Taxonomy" id="2056433"/>
    <lineage>
        <taxon>Bacteria</taxon>
        <taxon>Bacillati</taxon>
        <taxon>Actinomycetota</taxon>
        <taxon>Actinomycetes</taxon>
        <taxon>Micrococcales</taxon>
        <taxon>Microbacteriaceae</taxon>
        <taxon>Subtercola</taxon>
    </lineage>
</organism>
<dbReference type="Proteomes" id="UP000306192">
    <property type="component" value="Unassembled WGS sequence"/>
</dbReference>
<feature type="transmembrane region" description="Helical" evidence="1">
    <location>
        <begin position="7"/>
        <end position="35"/>
    </location>
</feature>
<keyword evidence="1" id="KW-0472">Membrane</keyword>
<keyword evidence="1" id="KW-1133">Transmembrane helix</keyword>
<feature type="transmembrane region" description="Helical" evidence="1">
    <location>
        <begin position="236"/>
        <end position="259"/>
    </location>
</feature>
<dbReference type="InterPro" id="IPR045931">
    <property type="entry name" value="DUF6350"/>
</dbReference>
<evidence type="ECO:0000313" key="2">
    <source>
        <dbReference type="EMBL" id="TIH33480.1"/>
    </source>
</evidence>
<feature type="transmembrane region" description="Helical" evidence="1">
    <location>
        <begin position="390"/>
        <end position="411"/>
    </location>
</feature>
<evidence type="ECO:0000256" key="1">
    <source>
        <dbReference type="SAM" id="Phobius"/>
    </source>
</evidence>
<name>A0A4T2BQG6_9MICO</name>
<accession>A0A4T2BQG6</accession>
<gene>
    <name evidence="2" type="ORF">D4765_14900</name>
</gene>
<feature type="transmembrane region" description="Helical" evidence="1">
    <location>
        <begin position="79"/>
        <end position="99"/>
    </location>
</feature>
<evidence type="ECO:0000313" key="3">
    <source>
        <dbReference type="Proteomes" id="UP000306192"/>
    </source>
</evidence>
<feature type="transmembrane region" description="Helical" evidence="1">
    <location>
        <begin position="340"/>
        <end position="370"/>
    </location>
</feature>
<dbReference type="EMBL" id="QYRT01000035">
    <property type="protein sequence ID" value="TIH33480.1"/>
    <property type="molecule type" value="Genomic_DNA"/>
</dbReference>
<dbReference type="AlphaFoldDB" id="A0A4T2BQG6"/>
<feature type="transmembrane region" description="Helical" evidence="1">
    <location>
        <begin position="201"/>
        <end position="224"/>
    </location>
</feature>
<proteinExistence type="predicted"/>
<dbReference type="OrthoDB" id="3742900at2"/>
<reference evidence="2 3" key="1">
    <citation type="journal article" date="2019" name="Microorganisms">
        <title>Systematic Affiliation and Genome Analysis of Subtercola vilae DB165(T) with Particular Emphasis on Cold Adaptation of an Isolate from a High-Altitude Cold Volcano Lake.</title>
        <authorList>
            <person name="Villalobos A.S."/>
            <person name="Wiese J."/>
            <person name="Imhoff J.F."/>
            <person name="Dorador C."/>
            <person name="Keller A."/>
            <person name="Hentschel U."/>
        </authorList>
    </citation>
    <scope>NUCLEOTIDE SEQUENCE [LARGE SCALE GENOMIC DNA]</scope>
    <source>
        <strain evidence="2 3">DB165</strain>
    </source>
</reference>
<comment type="caution">
    <text evidence="2">The sequence shown here is derived from an EMBL/GenBank/DDBJ whole genome shotgun (WGS) entry which is preliminary data.</text>
</comment>
<dbReference type="RefSeq" id="WP_136643086.1">
    <property type="nucleotide sequence ID" value="NZ_QYRT01000035.1"/>
</dbReference>
<keyword evidence="3" id="KW-1185">Reference proteome</keyword>
<feature type="transmembrane region" description="Helical" evidence="1">
    <location>
        <begin position="147"/>
        <end position="168"/>
    </location>
</feature>
<protein>
    <submittedName>
        <fullName evidence="2">Uncharacterized protein</fullName>
    </submittedName>
</protein>
<feature type="transmembrane region" description="Helical" evidence="1">
    <location>
        <begin position="111"/>
        <end position="135"/>
    </location>
</feature>